<keyword evidence="2" id="KW-1185">Reference proteome</keyword>
<protein>
    <recommendedName>
        <fullName evidence="3">Transposase</fullName>
    </recommendedName>
</protein>
<dbReference type="EMBL" id="JBGBZA010000001">
    <property type="protein sequence ID" value="MEY9313483.1"/>
    <property type="molecule type" value="Genomic_DNA"/>
</dbReference>
<name>A0ABV4EQR4_BRAEL</name>
<sequence>MKGVGPTPLNLCRIISWVIRRDKATPNGVPRDKHSFES</sequence>
<gene>
    <name evidence="1" type="ORF">ABIF29_000282</name>
</gene>
<comment type="caution">
    <text evidence="1">The sequence shown here is derived from an EMBL/GenBank/DDBJ whole genome shotgun (WGS) entry which is preliminary data.</text>
</comment>
<reference evidence="1 2" key="1">
    <citation type="submission" date="2024-07" db="EMBL/GenBank/DDBJ databases">
        <title>Genomic Encyclopedia of Type Strains, Phase V (KMG-V): Genome sequencing to study the core and pangenomes of soil and plant-associated prokaryotes.</title>
        <authorList>
            <person name="Whitman W."/>
        </authorList>
    </citation>
    <scope>NUCLEOTIDE SEQUENCE [LARGE SCALE GENOMIC DNA]</scope>
    <source>
        <strain evidence="1 2">USDA 415</strain>
    </source>
</reference>
<dbReference type="Proteomes" id="UP001565471">
    <property type="component" value="Unassembled WGS sequence"/>
</dbReference>
<proteinExistence type="predicted"/>
<evidence type="ECO:0000313" key="2">
    <source>
        <dbReference type="Proteomes" id="UP001565471"/>
    </source>
</evidence>
<organism evidence="1 2">
    <name type="scientific">Bradyrhizobium elkanii</name>
    <dbReference type="NCBI Taxonomy" id="29448"/>
    <lineage>
        <taxon>Bacteria</taxon>
        <taxon>Pseudomonadati</taxon>
        <taxon>Pseudomonadota</taxon>
        <taxon>Alphaproteobacteria</taxon>
        <taxon>Hyphomicrobiales</taxon>
        <taxon>Nitrobacteraceae</taxon>
        <taxon>Bradyrhizobium</taxon>
    </lineage>
</organism>
<evidence type="ECO:0008006" key="3">
    <source>
        <dbReference type="Google" id="ProtNLM"/>
    </source>
</evidence>
<accession>A0ABV4EQR4</accession>
<evidence type="ECO:0000313" key="1">
    <source>
        <dbReference type="EMBL" id="MEY9313483.1"/>
    </source>
</evidence>